<name>A0A2P2LW65_RHIMU</name>
<reference evidence="1" key="1">
    <citation type="submission" date="2018-02" db="EMBL/GenBank/DDBJ databases">
        <title>Rhizophora mucronata_Transcriptome.</title>
        <authorList>
            <person name="Meera S.P."/>
            <person name="Sreeshan A."/>
            <person name="Augustine A."/>
        </authorList>
    </citation>
    <scope>NUCLEOTIDE SEQUENCE</scope>
    <source>
        <tissue evidence="1">Leaf</tissue>
    </source>
</reference>
<proteinExistence type="predicted"/>
<dbReference type="AlphaFoldDB" id="A0A2P2LW65"/>
<dbReference type="EMBL" id="GGEC01041720">
    <property type="protein sequence ID" value="MBX22204.1"/>
    <property type="molecule type" value="Transcribed_RNA"/>
</dbReference>
<sequence length="79" mass="9318">MLTFGQVNWLCFNGETLVVTQDCMNFIWPEPSRWGLLLYGCNIQFFKCMESMNLGAYKLLLPHANFHLRCKPICQWIEN</sequence>
<accession>A0A2P2LW65</accession>
<evidence type="ECO:0000313" key="1">
    <source>
        <dbReference type="EMBL" id="MBX22204.1"/>
    </source>
</evidence>
<organism evidence="1">
    <name type="scientific">Rhizophora mucronata</name>
    <name type="common">Asiatic mangrove</name>
    <dbReference type="NCBI Taxonomy" id="61149"/>
    <lineage>
        <taxon>Eukaryota</taxon>
        <taxon>Viridiplantae</taxon>
        <taxon>Streptophyta</taxon>
        <taxon>Embryophyta</taxon>
        <taxon>Tracheophyta</taxon>
        <taxon>Spermatophyta</taxon>
        <taxon>Magnoliopsida</taxon>
        <taxon>eudicotyledons</taxon>
        <taxon>Gunneridae</taxon>
        <taxon>Pentapetalae</taxon>
        <taxon>rosids</taxon>
        <taxon>fabids</taxon>
        <taxon>Malpighiales</taxon>
        <taxon>Rhizophoraceae</taxon>
        <taxon>Rhizophora</taxon>
    </lineage>
</organism>
<protein>
    <submittedName>
        <fullName evidence="1">Calmodulin-binding transcription activator 5</fullName>
    </submittedName>
</protein>